<accession>A0A139HE93</accession>
<dbReference type="InterPro" id="IPR011990">
    <property type="entry name" value="TPR-like_helical_dom_sf"/>
</dbReference>
<dbReference type="AlphaFoldDB" id="A0A139HE93"/>
<dbReference type="Proteomes" id="UP000070133">
    <property type="component" value="Unassembled WGS sequence"/>
</dbReference>
<feature type="region of interest" description="Disordered" evidence="1">
    <location>
        <begin position="272"/>
        <end position="309"/>
    </location>
</feature>
<sequence length="1007" mass="111694">MDPVSILQIAGFAGSASKGAIDVAKELYLFCSEVRNVDQTVHGLVTEVQALGSACALVDERLRQIVADHEITSSTDNSKGRLWNCIELQVTDSRRTIEQLKLAFQGVREQGGGNVLSQVWRQIKLNTKTKDISEARNRIRSHTASLQMVLQTVAIEICYVAPQKADQQLQTLLVKAEQCVEHLKQIRAQSTEHDVAQQAREDEMIAVSEETLSNGESLYAASVASGSMLGDPSFAGRAYHVHDWIQDVSAIERTTTALSAIAETDLHSTTSADEHSTVFSEDPCRRESTAPTSVAHDHHKEHHGTDYTTSDCDYDSEDDFLVDAAKEALDTGRTSFQSQEFADASEYLQEALKIVRELPARRQALVCNTWEIRYLLSVCAYHTQSLIHAKTNLWSVVEYASRSSLQDNDQRKQCCEAGHLLSIVCVKLGSLEEARQYCESALKARHKLFGRSHPESFRSLALLARILSIQGHLQRAKIYSRMIPETDRSTYTKEFEDLTGLIVQSADEGGRRQVSTVDRVVREKADDDLLRHPARRPTLETQTDSTDSGISTSYDEKRSLADSAAWMASPMSSSPSQAWDHELGIARTHSIDSIKEARTTVEESPQASGDTRPTALLPYRASFNQDEDDMTVKNTRSSSPPKVAVPYSRYPGANIKCKDVINESKAKYTRLAVVSESVAQKPVSLLATATPQLAVQQPSALLVSRSKEDRTPSPDDRTSIASFKTAIASPRPTRQSSFDDRASIASSLHSVSNGQDARLLSGIVNRAERREIADLLPMMRDLDQSLANFCKRIKHLEKELQQSVPEKLIVEVHTAEWALGKARRYAYGSRRPSARLEYETAKKSTNAAAALLKEYESLPEKQHSVSEDSIPASPTSAKKGKLGRFMSIRNKPEDRMQELVMQTSKGDIKLRLLDDAKAFKQFSSKVQNNSFANLELHVASKGIEARNSARECSFIITPPPTRLTDASDALLGYVIAGLDIVQEIFEAISEKSSQSPIRIHDCRFTKT</sequence>
<dbReference type="InterPro" id="IPR029000">
    <property type="entry name" value="Cyclophilin-like_dom_sf"/>
</dbReference>
<comment type="caution">
    <text evidence="2">The sequence shown here is derived from an EMBL/GenBank/DDBJ whole genome shotgun (WGS) entry which is preliminary data.</text>
</comment>
<proteinExistence type="predicted"/>
<dbReference type="SUPFAM" id="SSF48452">
    <property type="entry name" value="TPR-like"/>
    <property type="match status" value="1"/>
</dbReference>
<evidence type="ECO:0000313" key="2">
    <source>
        <dbReference type="EMBL" id="KXT00791.1"/>
    </source>
</evidence>
<dbReference type="Pfam" id="PF13424">
    <property type="entry name" value="TPR_12"/>
    <property type="match status" value="1"/>
</dbReference>
<gene>
    <name evidence="2" type="ORF">AC578_2966</name>
</gene>
<name>A0A139HE93_9PEZI</name>
<evidence type="ECO:0000313" key="3">
    <source>
        <dbReference type="Proteomes" id="UP000070133"/>
    </source>
</evidence>
<keyword evidence="3" id="KW-1185">Reference proteome</keyword>
<dbReference type="Gene3D" id="1.25.40.10">
    <property type="entry name" value="Tetratricopeptide repeat domain"/>
    <property type="match status" value="1"/>
</dbReference>
<feature type="compositionally biased region" description="Basic and acidic residues" evidence="1">
    <location>
        <begin position="272"/>
        <end position="288"/>
    </location>
</feature>
<evidence type="ECO:0000256" key="1">
    <source>
        <dbReference type="SAM" id="MobiDB-lite"/>
    </source>
</evidence>
<protein>
    <recommendedName>
        <fullName evidence="4">Fungal N-terminal domain-containing protein</fullName>
    </recommendedName>
</protein>
<dbReference type="SUPFAM" id="SSF50891">
    <property type="entry name" value="Cyclophilin-like"/>
    <property type="match status" value="1"/>
</dbReference>
<dbReference type="STRING" id="321146.A0A139HE93"/>
<organism evidence="2 3">
    <name type="scientific">Pseudocercospora eumusae</name>
    <dbReference type="NCBI Taxonomy" id="321146"/>
    <lineage>
        <taxon>Eukaryota</taxon>
        <taxon>Fungi</taxon>
        <taxon>Dikarya</taxon>
        <taxon>Ascomycota</taxon>
        <taxon>Pezizomycotina</taxon>
        <taxon>Dothideomycetes</taxon>
        <taxon>Dothideomycetidae</taxon>
        <taxon>Mycosphaerellales</taxon>
        <taxon>Mycosphaerellaceae</taxon>
        <taxon>Pseudocercospora</taxon>
    </lineage>
</organism>
<feature type="compositionally biased region" description="Polar residues" evidence="1">
    <location>
        <begin position="539"/>
        <end position="553"/>
    </location>
</feature>
<dbReference type="EMBL" id="LFZN01000067">
    <property type="protein sequence ID" value="KXT00791.1"/>
    <property type="molecule type" value="Genomic_DNA"/>
</dbReference>
<reference evidence="2 3" key="1">
    <citation type="submission" date="2015-07" db="EMBL/GenBank/DDBJ databases">
        <title>Comparative genomics of the Sigatoka disease complex on banana suggests a link between parallel evolutionary changes in Pseudocercospora fijiensis and Pseudocercospora eumusae and increased virulence on the banana host.</title>
        <authorList>
            <person name="Chang T.-C."/>
            <person name="Salvucci A."/>
            <person name="Crous P.W."/>
            <person name="Stergiopoulos I."/>
        </authorList>
    </citation>
    <scope>NUCLEOTIDE SEQUENCE [LARGE SCALE GENOMIC DNA]</scope>
    <source>
        <strain evidence="2 3">CBS 114824</strain>
    </source>
</reference>
<evidence type="ECO:0008006" key="4">
    <source>
        <dbReference type="Google" id="ProtNLM"/>
    </source>
</evidence>
<feature type="region of interest" description="Disordered" evidence="1">
    <location>
        <begin position="525"/>
        <end position="555"/>
    </location>
</feature>
<dbReference type="OrthoDB" id="194358at2759"/>